<sequence>MKTSIATVLISGDLPEKLAMRSFCICAAVGGFGPASTICIHITIY</sequence>
<keyword evidence="2" id="KW-1185">Reference proteome</keyword>
<dbReference type="EMBL" id="JACHXH010000006">
    <property type="protein sequence ID" value="MBB3134490.1"/>
    <property type="molecule type" value="Genomic_DNA"/>
</dbReference>
<name>A0A7W5BK84_9HYPH</name>
<proteinExistence type="predicted"/>
<dbReference type="AlphaFoldDB" id="A0A7W5BK84"/>
<dbReference type="Proteomes" id="UP000518315">
    <property type="component" value="Unassembled WGS sequence"/>
</dbReference>
<evidence type="ECO:0000313" key="1">
    <source>
        <dbReference type="EMBL" id="MBB3134490.1"/>
    </source>
</evidence>
<organism evidence="1 2">
    <name type="scientific">Rhizobium pisi</name>
    <dbReference type="NCBI Taxonomy" id="574561"/>
    <lineage>
        <taxon>Bacteria</taxon>
        <taxon>Pseudomonadati</taxon>
        <taxon>Pseudomonadota</taxon>
        <taxon>Alphaproteobacteria</taxon>
        <taxon>Hyphomicrobiales</taxon>
        <taxon>Rhizobiaceae</taxon>
        <taxon>Rhizobium/Agrobacterium group</taxon>
        <taxon>Rhizobium</taxon>
    </lineage>
</organism>
<dbReference type="RefSeq" id="WP_165504804.1">
    <property type="nucleotide sequence ID" value="NZ_JACHXH010000006.1"/>
</dbReference>
<accession>A0A7W5BK84</accession>
<reference evidence="1 2" key="1">
    <citation type="submission" date="2020-08" db="EMBL/GenBank/DDBJ databases">
        <title>Genomic Encyclopedia of Type Strains, Phase III (KMG-III): the genomes of soil and plant-associated and newly described type strains.</title>
        <authorList>
            <person name="Whitman W."/>
        </authorList>
    </citation>
    <scope>NUCLEOTIDE SEQUENCE [LARGE SCALE GENOMIC DNA]</scope>
    <source>
        <strain evidence="1 2">CECT 4113</strain>
    </source>
</reference>
<evidence type="ECO:0000313" key="2">
    <source>
        <dbReference type="Proteomes" id="UP000518315"/>
    </source>
</evidence>
<gene>
    <name evidence="1" type="ORF">FHS26_002220</name>
</gene>
<comment type="caution">
    <text evidence="1">The sequence shown here is derived from an EMBL/GenBank/DDBJ whole genome shotgun (WGS) entry which is preliminary data.</text>
</comment>
<protein>
    <submittedName>
        <fullName evidence="1">Uncharacterized protein</fullName>
    </submittedName>
</protein>